<comment type="caution">
    <text evidence="1">The sequence shown here is derived from an EMBL/GenBank/DDBJ whole genome shotgun (WGS) entry which is preliminary data.</text>
</comment>
<proteinExistence type="predicted"/>
<evidence type="ECO:0000313" key="2">
    <source>
        <dbReference type="Proteomes" id="UP001168990"/>
    </source>
</evidence>
<reference evidence="1" key="2">
    <citation type="submission" date="2023-03" db="EMBL/GenBank/DDBJ databases">
        <authorList>
            <person name="Inwood S.N."/>
            <person name="Skelly J.G."/>
            <person name="Guhlin J."/>
            <person name="Harrop T.W.R."/>
            <person name="Goldson S.G."/>
            <person name="Dearden P.K."/>
        </authorList>
    </citation>
    <scope>NUCLEOTIDE SEQUENCE</scope>
    <source>
        <strain evidence="1">Irish</strain>
        <tissue evidence="1">Whole body</tissue>
    </source>
</reference>
<organism evidence="1 2">
    <name type="scientific">Microctonus aethiopoides</name>
    <dbReference type="NCBI Taxonomy" id="144406"/>
    <lineage>
        <taxon>Eukaryota</taxon>
        <taxon>Metazoa</taxon>
        <taxon>Ecdysozoa</taxon>
        <taxon>Arthropoda</taxon>
        <taxon>Hexapoda</taxon>
        <taxon>Insecta</taxon>
        <taxon>Pterygota</taxon>
        <taxon>Neoptera</taxon>
        <taxon>Endopterygota</taxon>
        <taxon>Hymenoptera</taxon>
        <taxon>Apocrita</taxon>
        <taxon>Ichneumonoidea</taxon>
        <taxon>Braconidae</taxon>
        <taxon>Euphorinae</taxon>
        <taxon>Microctonus</taxon>
    </lineage>
</organism>
<dbReference type="EMBL" id="JAQQBS010001422">
    <property type="protein sequence ID" value="KAK0163842.1"/>
    <property type="molecule type" value="Genomic_DNA"/>
</dbReference>
<dbReference type="Proteomes" id="UP001168990">
    <property type="component" value="Unassembled WGS sequence"/>
</dbReference>
<reference evidence="1" key="1">
    <citation type="journal article" date="2023" name="bioRxiv">
        <title>Scaffold-level genome assemblies of two parasitoid biocontrol wasps reveal the parthenogenesis mechanism and an associated novel virus.</title>
        <authorList>
            <person name="Inwood S."/>
            <person name="Skelly J."/>
            <person name="Guhlin J."/>
            <person name="Harrop T."/>
            <person name="Goldson S."/>
            <person name="Dearden P."/>
        </authorList>
    </citation>
    <scope>NUCLEOTIDE SEQUENCE</scope>
    <source>
        <strain evidence="1">Irish</strain>
        <tissue evidence="1">Whole body</tissue>
    </source>
</reference>
<keyword evidence="2" id="KW-1185">Reference proteome</keyword>
<sequence length="129" mass="15421">MGIEARQRNINDEEVSEIHSFFDWISQIRRKKMKYLRSHRRNIRVEAILAHALIQAERDLRKKQIDFENNYQEKKRRRMEIATENSCNEAAAAESGDKNDNDWLELCPELSSLDYFMSQLSEIKQPVHR</sequence>
<name>A0AA39KJP3_9HYME</name>
<dbReference type="AlphaFoldDB" id="A0AA39KJP3"/>
<protein>
    <submittedName>
        <fullName evidence="1">Uncharacterized protein</fullName>
    </submittedName>
</protein>
<accession>A0AA39KJP3</accession>
<evidence type="ECO:0000313" key="1">
    <source>
        <dbReference type="EMBL" id="KAK0163842.1"/>
    </source>
</evidence>
<gene>
    <name evidence="1" type="ORF">PV328_002531</name>
</gene>